<reference evidence="3" key="2">
    <citation type="submission" date="2019-12" db="EMBL/GenBank/DDBJ databases">
        <title>The whole-genome sequencing of Haloarcula japonica strain pws8.</title>
        <authorList>
            <person name="Verma D.K."/>
            <person name="Gopal K."/>
            <person name="Prasad E.S."/>
        </authorList>
    </citation>
    <scope>NUCLEOTIDE SEQUENCE</scope>
    <source>
        <strain evidence="3">Pws8</strain>
    </source>
</reference>
<feature type="transmembrane region" description="Helical" evidence="1">
    <location>
        <begin position="127"/>
        <end position="148"/>
    </location>
</feature>
<dbReference type="PATRIC" id="fig|1705562.3.peg.2753"/>
<dbReference type="GO" id="GO:0016787">
    <property type="term" value="F:hydrolase activity"/>
    <property type="evidence" value="ECO:0007669"/>
    <property type="project" value="UniProtKB-KW"/>
</dbReference>
<sequence>MMLPTHAIAGLAIATPLLVLAPDHAAVALAGGLVGGVLPDLDLYSGHRRTLHYPSGYTLAALPSAGFAAILQTPLLVAVTFVLMAAALHCRMDRYGGGLELRPWEATSERAVYDHVRGRWRSPKRWILYDGSPADVGLMVLVGAPLFVVLDGPFRWVVAAALLTGATYGLLRRRLAALAPVVFGNVPESIAAHVPDRYRQ</sequence>
<protein>
    <submittedName>
        <fullName evidence="3">Metal-dependent hydrolase</fullName>
    </submittedName>
</protein>
<dbReference type="STRING" id="1705562.AMS69_08365"/>
<organism evidence="2 4">
    <name type="scientific">Haloarcula rubripromontorii</name>
    <dbReference type="NCBI Taxonomy" id="1705562"/>
    <lineage>
        <taxon>Archaea</taxon>
        <taxon>Methanobacteriati</taxon>
        <taxon>Methanobacteriota</taxon>
        <taxon>Stenosarchaea group</taxon>
        <taxon>Halobacteria</taxon>
        <taxon>Halobacteriales</taxon>
        <taxon>Haloarculaceae</taxon>
        <taxon>Haloarcula</taxon>
    </lineage>
</organism>
<keyword evidence="3" id="KW-0378">Hydrolase</keyword>
<dbReference type="EMBL" id="WOWB01000001">
    <property type="protein sequence ID" value="NLV05827.1"/>
    <property type="molecule type" value="Genomic_DNA"/>
</dbReference>
<feature type="transmembrane region" description="Helical" evidence="1">
    <location>
        <begin position="65"/>
        <end position="88"/>
    </location>
</feature>
<evidence type="ECO:0000313" key="2">
    <source>
        <dbReference type="EMBL" id="KOX93920.1"/>
    </source>
</evidence>
<accession>A0A0N0BPG5</accession>
<name>A0A0N0BPG5_9EURY</name>
<reference evidence="2 4" key="1">
    <citation type="submission" date="2015-08" db="EMBL/GenBank/DDBJ databases">
        <title>Genomes of Isolates from Cabo Rojo, PR.</title>
        <authorList>
            <person name="Sanchez-Nieves R.L."/>
            <person name="Montalvo-Rodriguez R."/>
        </authorList>
    </citation>
    <scope>NUCLEOTIDE SEQUENCE [LARGE SCALE GENOMIC DNA]</scope>
    <source>
        <strain evidence="2 4">SL3</strain>
    </source>
</reference>
<keyword evidence="4" id="KW-1185">Reference proteome</keyword>
<dbReference type="RefSeq" id="WP_053967602.1">
    <property type="nucleotide sequence ID" value="NZ_LIUF01000002.1"/>
</dbReference>
<evidence type="ECO:0000313" key="3">
    <source>
        <dbReference type="EMBL" id="NLV05827.1"/>
    </source>
</evidence>
<keyword evidence="1" id="KW-1133">Transmembrane helix</keyword>
<dbReference type="AlphaFoldDB" id="A0A0N0BPG5"/>
<proteinExistence type="predicted"/>
<keyword evidence="1" id="KW-0472">Membrane</keyword>
<dbReference type="Proteomes" id="UP000610611">
    <property type="component" value="Unassembled WGS sequence"/>
</dbReference>
<evidence type="ECO:0000313" key="4">
    <source>
        <dbReference type="Proteomes" id="UP000037729"/>
    </source>
</evidence>
<dbReference type="Proteomes" id="UP000037729">
    <property type="component" value="Unassembled WGS sequence"/>
</dbReference>
<feature type="transmembrane region" description="Helical" evidence="1">
    <location>
        <begin position="154"/>
        <end position="171"/>
    </location>
</feature>
<comment type="caution">
    <text evidence="2">The sequence shown here is derived from an EMBL/GenBank/DDBJ whole genome shotgun (WGS) entry which is preliminary data.</text>
</comment>
<keyword evidence="1" id="KW-0812">Transmembrane</keyword>
<dbReference type="OrthoDB" id="204671at2157"/>
<gene>
    <name evidence="2" type="ORF">AMS69_08365</name>
    <name evidence="3" type="ORF">GOC83_06700</name>
</gene>
<evidence type="ECO:0000256" key="1">
    <source>
        <dbReference type="SAM" id="Phobius"/>
    </source>
</evidence>
<dbReference type="EMBL" id="LIUF01000002">
    <property type="protein sequence ID" value="KOX93920.1"/>
    <property type="molecule type" value="Genomic_DNA"/>
</dbReference>